<keyword evidence="4" id="KW-1185">Reference proteome</keyword>
<evidence type="ECO:0000313" key="4">
    <source>
        <dbReference type="Proteomes" id="UP000235672"/>
    </source>
</evidence>
<evidence type="ECO:0000259" key="2">
    <source>
        <dbReference type="Pfam" id="PF14420"/>
    </source>
</evidence>
<dbReference type="Proteomes" id="UP000235672">
    <property type="component" value="Unassembled WGS sequence"/>
</dbReference>
<organism evidence="3 4">
    <name type="scientific">Hyaloscypha hepaticicola</name>
    <dbReference type="NCBI Taxonomy" id="2082293"/>
    <lineage>
        <taxon>Eukaryota</taxon>
        <taxon>Fungi</taxon>
        <taxon>Dikarya</taxon>
        <taxon>Ascomycota</taxon>
        <taxon>Pezizomycotina</taxon>
        <taxon>Leotiomycetes</taxon>
        <taxon>Helotiales</taxon>
        <taxon>Hyaloscyphaceae</taxon>
        <taxon>Hyaloscypha</taxon>
    </lineage>
</organism>
<name>A0A2J6Q9J1_9HELO</name>
<feature type="compositionally biased region" description="Acidic residues" evidence="1">
    <location>
        <begin position="710"/>
        <end position="735"/>
    </location>
</feature>
<dbReference type="PANTHER" id="PTHR38788:SF3">
    <property type="entry name" value="CLR5 DOMAIN-CONTAINING PROTEIN"/>
    <property type="match status" value="1"/>
</dbReference>
<dbReference type="InterPro" id="IPR025676">
    <property type="entry name" value="Clr5_dom"/>
</dbReference>
<feature type="domain" description="Clr5" evidence="2">
    <location>
        <begin position="23"/>
        <end position="73"/>
    </location>
</feature>
<proteinExistence type="predicted"/>
<dbReference type="Pfam" id="PF14420">
    <property type="entry name" value="Clr5"/>
    <property type="match status" value="1"/>
</dbReference>
<dbReference type="PANTHER" id="PTHR38788">
    <property type="entry name" value="CLR5 DOMAIN-CONTAINING PROTEIN"/>
    <property type="match status" value="1"/>
</dbReference>
<feature type="region of interest" description="Disordered" evidence="1">
    <location>
        <begin position="1"/>
        <end position="20"/>
    </location>
</feature>
<sequence>MEQSSGSIQGSSSSTKGDELSRRWEQLKPVILRLYLEEDMHLSTVVKIMKTQHSFHTVENSYKYYFNKWGVSKTIPGTVKDAAILALGKRIRDSNSTPAVHYNGQVIGKKKLRRHVSATEKKREDADSNIQLSNNVFMVWNLPYRAFRSSSAIADHFSPFPDTPAFIHISNPHISQSPRNLPSPNDAPTPTVLAVRNKELNERARLFVQAKHEDLFRHMEKAEKKILTTYMYQFWLFAFKTAKHWGYGPLDWTADLLEFDRFKDNDLPTHSSPNTPRSNVGTPAYAATPRSEGSAGHLTSLNSHPSPLCNWTIHAAIRIRFEGKERLYAESDENIAGPDGENTWSRWPKTSQTFEEKLQAALENSSFSNLNPGDLPMTLVQITKATQRSPKVLLQESFGFSIVARNEDVFEELLPRVARTNLEDSGIYPLHLLTSFLDGSRMCCNLFDDALNLIAEENSIEKLYVNNHEHTVLDNLMISILKGHTSCRPVSVDDKFAKLKRFTGEEVDICGRWDADSDCIRELFAEGHAAIPVEWKHMFCHTSVQAICHCIGRLFGPVFAPPTNFPSGLFTKRCQACGIPLQLLPLHSLVLTTVHVARSGCPGENLFGMLACLVCLLVNGANPTKKAHISLDALMNRDSATECSHEDLDPLQLAERVPDSLMVGWTEEVMLGWQVFCSTLRYARDERRPKSKKVSKGKDRDDDFNAFLDFSDDEMSGNEDIEDADLDDESDVEEEPCSHSKTVTKNFYGGSKVIGTLWAAIQTELATYRRLTADDPWISEYFDMRSLLDGLNNGGLITIPLVDRDMMSPFCQCGRFLEVTDEACACVDEVCREHFANLDSSWSRTAYIRIPGGHNESWYDFY</sequence>
<evidence type="ECO:0000313" key="3">
    <source>
        <dbReference type="EMBL" id="PMD22923.1"/>
    </source>
</evidence>
<feature type="region of interest" description="Disordered" evidence="1">
    <location>
        <begin position="708"/>
        <end position="735"/>
    </location>
</feature>
<reference evidence="3 4" key="1">
    <citation type="submission" date="2016-05" db="EMBL/GenBank/DDBJ databases">
        <title>A degradative enzymes factory behind the ericoid mycorrhizal symbiosis.</title>
        <authorList>
            <consortium name="DOE Joint Genome Institute"/>
            <person name="Martino E."/>
            <person name="Morin E."/>
            <person name="Grelet G."/>
            <person name="Kuo A."/>
            <person name="Kohler A."/>
            <person name="Daghino S."/>
            <person name="Barry K."/>
            <person name="Choi C."/>
            <person name="Cichocki N."/>
            <person name="Clum A."/>
            <person name="Copeland A."/>
            <person name="Hainaut M."/>
            <person name="Haridas S."/>
            <person name="Labutti K."/>
            <person name="Lindquist E."/>
            <person name="Lipzen A."/>
            <person name="Khouja H.-R."/>
            <person name="Murat C."/>
            <person name="Ohm R."/>
            <person name="Olson A."/>
            <person name="Spatafora J."/>
            <person name="Veneault-Fourrey C."/>
            <person name="Henrissat B."/>
            <person name="Grigoriev I."/>
            <person name="Martin F."/>
            <person name="Perotto S."/>
        </authorList>
    </citation>
    <scope>NUCLEOTIDE SEQUENCE [LARGE SCALE GENOMIC DNA]</scope>
    <source>
        <strain evidence="3 4">UAMH 7357</strain>
    </source>
</reference>
<gene>
    <name evidence="3" type="ORF">NA56DRAFT_644512</name>
</gene>
<dbReference type="EMBL" id="KZ613476">
    <property type="protein sequence ID" value="PMD22923.1"/>
    <property type="molecule type" value="Genomic_DNA"/>
</dbReference>
<feature type="region of interest" description="Disordered" evidence="1">
    <location>
        <begin position="267"/>
        <end position="299"/>
    </location>
</feature>
<dbReference type="OrthoDB" id="539213at2759"/>
<protein>
    <recommendedName>
        <fullName evidence="2">Clr5 domain-containing protein</fullName>
    </recommendedName>
</protein>
<dbReference type="STRING" id="1745343.A0A2J6Q9J1"/>
<accession>A0A2J6Q9J1</accession>
<feature type="compositionally biased region" description="Polar residues" evidence="1">
    <location>
        <begin position="268"/>
        <end position="281"/>
    </location>
</feature>
<evidence type="ECO:0000256" key="1">
    <source>
        <dbReference type="SAM" id="MobiDB-lite"/>
    </source>
</evidence>
<dbReference type="AlphaFoldDB" id="A0A2J6Q9J1"/>
<feature type="compositionally biased region" description="Low complexity" evidence="1">
    <location>
        <begin position="1"/>
        <end position="14"/>
    </location>
</feature>